<organism evidence="5 6">
    <name type="scientific">Nocardia brasiliensis (strain ATCC 700358 / HUJEG-1)</name>
    <dbReference type="NCBI Taxonomy" id="1133849"/>
    <lineage>
        <taxon>Bacteria</taxon>
        <taxon>Bacillati</taxon>
        <taxon>Actinomycetota</taxon>
        <taxon>Actinomycetes</taxon>
        <taxon>Mycobacteriales</taxon>
        <taxon>Nocardiaceae</taxon>
        <taxon>Nocardia</taxon>
    </lineage>
</organism>
<name>K0F7G5_NOCB7</name>
<dbReference type="STRING" id="1133849.O3I_036765"/>
<dbReference type="Gene3D" id="3.30.20.10">
    <property type="entry name" value="Endochitinase, domain 2"/>
    <property type="match status" value="1"/>
</dbReference>
<dbReference type="GO" id="GO:0006032">
    <property type="term" value="P:chitin catabolic process"/>
    <property type="evidence" value="ECO:0007669"/>
    <property type="project" value="InterPro"/>
</dbReference>
<feature type="signal peptide" evidence="3">
    <location>
        <begin position="1"/>
        <end position="23"/>
    </location>
</feature>
<feature type="chain" id="PRO_5038805873" evidence="3">
    <location>
        <begin position="24"/>
        <end position="226"/>
    </location>
</feature>
<evidence type="ECO:0000256" key="3">
    <source>
        <dbReference type="SAM" id="SignalP"/>
    </source>
</evidence>
<dbReference type="EMBL" id="CP003876">
    <property type="protein sequence ID" value="AFU05300.1"/>
    <property type="molecule type" value="Genomic_DNA"/>
</dbReference>
<dbReference type="eggNOG" id="COG3179">
    <property type="taxonomic scope" value="Bacteria"/>
</dbReference>
<dbReference type="InterPro" id="IPR000726">
    <property type="entry name" value="Glyco_hydro_19_cat"/>
</dbReference>
<dbReference type="InterPro" id="IPR023346">
    <property type="entry name" value="Lysozyme-like_dom_sf"/>
</dbReference>
<keyword evidence="1" id="KW-0611">Plant defense</keyword>
<dbReference type="KEGG" id="nbr:O3I_036765"/>
<dbReference type="GO" id="GO:0006952">
    <property type="term" value="P:defense response"/>
    <property type="evidence" value="ECO:0007669"/>
    <property type="project" value="UniProtKB-KW"/>
</dbReference>
<dbReference type="HOGENOM" id="CLU_1305467_0_0_11"/>
<sequence length="226" mass="24329">MKKRLAILLGVALACGTFSPLVAAPEAVAADCLVTLDEFTGAVQAAGYPAPSREQYDNMCGQSSVGNIPGREPFAEFLAQAIYASDGLRSKREYNCAQSGCPGEYETPDCDIHNQDYYGRGYIRIAGCPAYKEASQEIYGDDRLVEDADGVARDDKIAWATAFWFWKAKVTTAPGYGTGFGYTTNAINGSLECSGPTKAAERRYEIYTLVAKSFDVTPIGDKGCNS</sequence>
<evidence type="ECO:0000256" key="2">
    <source>
        <dbReference type="ARBA" id="ARBA00023157"/>
    </source>
</evidence>
<dbReference type="Proteomes" id="UP000006304">
    <property type="component" value="Chromosome"/>
</dbReference>
<evidence type="ECO:0000256" key="1">
    <source>
        <dbReference type="ARBA" id="ARBA00022821"/>
    </source>
</evidence>
<evidence type="ECO:0000313" key="5">
    <source>
        <dbReference type="EMBL" id="AFU05300.1"/>
    </source>
</evidence>
<evidence type="ECO:0000259" key="4">
    <source>
        <dbReference type="Pfam" id="PF00182"/>
    </source>
</evidence>
<dbReference type="PANTHER" id="PTHR22595">
    <property type="entry name" value="CHITINASE-RELATED"/>
    <property type="match status" value="1"/>
</dbReference>
<keyword evidence="2" id="KW-1015">Disulfide bond</keyword>
<accession>K0F7G5</accession>
<feature type="domain" description="Glycoside hydrolase family 19 catalytic" evidence="4">
    <location>
        <begin position="89"/>
        <end position="173"/>
    </location>
</feature>
<dbReference type="PROSITE" id="PS51257">
    <property type="entry name" value="PROKAR_LIPOPROTEIN"/>
    <property type="match status" value="1"/>
</dbReference>
<dbReference type="CDD" id="cd00325">
    <property type="entry name" value="chitinase_GH19"/>
    <property type="match status" value="1"/>
</dbReference>
<protein>
    <submittedName>
        <fullName evidence="5">Chitinase</fullName>
    </submittedName>
</protein>
<dbReference type="PANTHER" id="PTHR22595:SF79">
    <property type="entry name" value="CHITINASE 12"/>
    <property type="match status" value="1"/>
</dbReference>
<dbReference type="GO" id="GO:0004568">
    <property type="term" value="F:chitinase activity"/>
    <property type="evidence" value="ECO:0007669"/>
    <property type="project" value="InterPro"/>
</dbReference>
<dbReference type="Gene3D" id="1.10.530.10">
    <property type="match status" value="1"/>
</dbReference>
<gene>
    <name evidence="5" type="ORF">O3I_036765</name>
</gene>
<dbReference type="GO" id="GO:0016998">
    <property type="term" value="P:cell wall macromolecule catabolic process"/>
    <property type="evidence" value="ECO:0007669"/>
    <property type="project" value="InterPro"/>
</dbReference>
<evidence type="ECO:0000313" key="6">
    <source>
        <dbReference type="Proteomes" id="UP000006304"/>
    </source>
</evidence>
<reference evidence="5 6" key="1">
    <citation type="journal article" date="2012" name="J. Bacteriol.">
        <title>Complete genome sequence of Nocardia brasiliensis HUJEG-1.</title>
        <authorList>
            <person name="Vera-Cabrera L."/>
            <person name="Ortiz-Lopez R."/>
            <person name="Elizondo-Gonzalez R."/>
            <person name="Perez-Maya A.A."/>
            <person name="Ocampo-Candiani J."/>
        </authorList>
    </citation>
    <scope>NUCLEOTIDE SEQUENCE [LARGE SCALE GENOMIC DNA]</scope>
    <source>
        <strain evidence="6">ATCC 700358</strain>
    </source>
</reference>
<dbReference type="SUPFAM" id="SSF53955">
    <property type="entry name" value="Lysozyme-like"/>
    <property type="match status" value="1"/>
</dbReference>
<dbReference type="Pfam" id="PF00182">
    <property type="entry name" value="Glyco_hydro_19"/>
    <property type="match status" value="1"/>
</dbReference>
<proteinExistence type="predicted"/>
<dbReference type="AlphaFoldDB" id="K0F7G5"/>
<keyword evidence="3" id="KW-0732">Signal</keyword>
<dbReference type="RefSeq" id="WP_014988149.1">
    <property type="nucleotide sequence ID" value="NC_018681.1"/>
</dbReference>
<keyword evidence="6" id="KW-1185">Reference proteome</keyword>